<evidence type="ECO:0000256" key="2">
    <source>
        <dbReference type="ARBA" id="ARBA00022801"/>
    </source>
</evidence>
<dbReference type="Gene3D" id="3.40.50.1820">
    <property type="entry name" value="alpha/beta hydrolase"/>
    <property type="match status" value="1"/>
</dbReference>
<dbReference type="EMBL" id="CAEZVB010000006">
    <property type="protein sequence ID" value="CAB4614887.1"/>
    <property type="molecule type" value="Genomic_DNA"/>
</dbReference>
<dbReference type="EMBL" id="CAFBMO010000007">
    <property type="protein sequence ID" value="CAB4897621.1"/>
    <property type="molecule type" value="Genomic_DNA"/>
</dbReference>
<dbReference type="Pfam" id="PF08386">
    <property type="entry name" value="Abhydrolase_4"/>
    <property type="match status" value="1"/>
</dbReference>
<dbReference type="InterPro" id="IPR029058">
    <property type="entry name" value="AB_hydrolase_fold"/>
</dbReference>
<dbReference type="PANTHER" id="PTHR43248:SF25">
    <property type="entry name" value="AB HYDROLASE-1 DOMAIN-CONTAINING PROTEIN-RELATED"/>
    <property type="match status" value="1"/>
</dbReference>
<keyword evidence="2" id="KW-0378">Hydrolase</keyword>
<dbReference type="GO" id="GO:0016787">
    <property type="term" value="F:hydrolase activity"/>
    <property type="evidence" value="ECO:0007669"/>
    <property type="project" value="UniProtKB-KW"/>
</dbReference>
<name>A0A6J6HPA8_9ZZZZ</name>
<evidence type="ECO:0000256" key="1">
    <source>
        <dbReference type="ARBA" id="ARBA00010088"/>
    </source>
</evidence>
<organism evidence="4">
    <name type="scientific">freshwater metagenome</name>
    <dbReference type="NCBI Taxonomy" id="449393"/>
    <lineage>
        <taxon>unclassified sequences</taxon>
        <taxon>metagenomes</taxon>
        <taxon>ecological metagenomes</taxon>
    </lineage>
</organism>
<accession>A0A6J6HPA8</accession>
<evidence type="ECO:0000313" key="5">
    <source>
        <dbReference type="EMBL" id="CAB4897621.1"/>
    </source>
</evidence>
<dbReference type="SUPFAM" id="SSF53474">
    <property type="entry name" value="alpha/beta-Hydrolases"/>
    <property type="match status" value="1"/>
</dbReference>
<protein>
    <submittedName>
        <fullName evidence="4">Unannotated protein</fullName>
    </submittedName>
</protein>
<feature type="domain" description="Peptidase S33 tripeptidyl aminopeptidase-like C-terminal" evidence="3">
    <location>
        <begin position="396"/>
        <end position="495"/>
    </location>
</feature>
<dbReference type="PANTHER" id="PTHR43248">
    <property type="entry name" value="2-SUCCINYL-6-HYDROXY-2,4-CYCLOHEXADIENE-1-CARBOXYLATE SYNTHASE"/>
    <property type="match status" value="1"/>
</dbReference>
<comment type="similarity">
    <text evidence="1">Belongs to the peptidase S33 family.</text>
</comment>
<evidence type="ECO:0000259" key="3">
    <source>
        <dbReference type="Pfam" id="PF08386"/>
    </source>
</evidence>
<gene>
    <name evidence="4" type="ORF">UFOPK1908_00304</name>
    <name evidence="5" type="ORF">UFOPK3576_00283</name>
</gene>
<dbReference type="AlphaFoldDB" id="A0A6J6HPA8"/>
<reference evidence="4" key="1">
    <citation type="submission" date="2020-05" db="EMBL/GenBank/DDBJ databases">
        <authorList>
            <person name="Chiriac C."/>
            <person name="Salcher M."/>
            <person name="Ghai R."/>
            <person name="Kavagutti S V."/>
        </authorList>
    </citation>
    <scope>NUCLEOTIDE SEQUENCE</scope>
</reference>
<dbReference type="InterPro" id="IPR013595">
    <property type="entry name" value="Pept_S33_TAP-like_C"/>
</dbReference>
<dbReference type="InterPro" id="IPR051601">
    <property type="entry name" value="Serine_prot/Carboxylest_S33"/>
</dbReference>
<proteinExistence type="inferred from homology"/>
<evidence type="ECO:0000313" key="4">
    <source>
        <dbReference type="EMBL" id="CAB4614887.1"/>
    </source>
</evidence>
<sequence length="497" mass="52848">MTYRGHVKKLAVVSALALVVTAIVLPSPSQATELDTYRNQRLNWTRCDVGECATLQVPLDYSNVNLGNISIAVSRVQHTGPVFQGSLVVNPGGPGSPGLDFAKYVAREVSPAVAKEFDIIGFDPRGVGKSQPVMCMTNKQTASWLAMDSTPDSPAEIASVMAAAAAIGKGCLQYTPRISPHVGTPSATQDLELLRLALGETKLNWLGFSYGTSLGTSYLELFPENIGRFVLDGAVDPSLNSMQLSLGQAKGFQKAFQNFAQKCIDRSPCRIGSSRASITSRVNALLAKLDTHPMRTNYGTKLTQSLGMGGIFTALYSTDLWPLLIDALDQGFIGDGTGLLELSWMGSDQTGPDTFGSNMQSAYYAIDCWDMPASPGAAGLAVAAKQWSKSAKIPEISRSMSWSNAPCSTWFAHNSKLPAPASSSTKAGIVIIGTRFDPATPYVWAQALNRQLPTSTLLTYEGNGHTAFGAGSRCIDTAVNDYLLRGTLPAAGKSCPV</sequence>